<reference evidence="1 2" key="1">
    <citation type="journal article" date="2021" name="bioRxiv">
        <title>Chromosome-scale and haplotype-resolved genome assembly of a tetraploid potato cultivar.</title>
        <authorList>
            <person name="Sun H."/>
            <person name="Jiao W.-B."/>
            <person name="Krause K."/>
            <person name="Campoy J.A."/>
            <person name="Goel M."/>
            <person name="Folz-Donahue K."/>
            <person name="Kukat C."/>
            <person name="Huettel B."/>
            <person name="Schneeberger K."/>
        </authorList>
    </citation>
    <scope>NUCLEOTIDE SEQUENCE [LARGE SCALE GENOMIC DNA]</scope>
    <source>
        <strain evidence="1">SolTubOtavaFocal</strain>
        <tissue evidence="1">Leaves</tissue>
    </source>
</reference>
<protein>
    <submittedName>
        <fullName evidence="1">Uncharacterized protein</fullName>
    </submittedName>
</protein>
<dbReference type="EMBL" id="JAIVGD010000028">
    <property type="protein sequence ID" value="KAH0738161.1"/>
    <property type="molecule type" value="Genomic_DNA"/>
</dbReference>
<gene>
    <name evidence="1" type="ORF">KY290_036866</name>
</gene>
<proteinExistence type="predicted"/>
<sequence length="106" mass="12736">MADNVNHVEEQIQENTLGDEIFYHEWFVFANFHRLYDHFLTKNIIKERDMLLDNLEECMPGLYGRLEASGWLCFKAEPIKAYYSWVHKFYANATENNFETYFVVIV</sequence>
<evidence type="ECO:0000313" key="2">
    <source>
        <dbReference type="Proteomes" id="UP000826656"/>
    </source>
</evidence>
<comment type="caution">
    <text evidence="1">The sequence shown here is derived from an EMBL/GenBank/DDBJ whole genome shotgun (WGS) entry which is preliminary data.</text>
</comment>
<keyword evidence="2" id="KW-1185">Reference proteome</keyword>
<evidence type="ECO:0000313" key="1">
    <source>
        <dbReference type="EMBL" id="KAH0738161.1"/>
    </source>
</evidence>
<accession>A0ABQ7TTX3</accession>
<dbReference type="Proteomes" id="UP000826656">
    <property type="component" value="Unassembled WGS sequence"/>
</dbReference>
<organism evidence="1 2">
    <name type="scientific">Solanum tuberosum</name>
    <name type="common">Potato</name>
    <dbReference type="NCBI Taxonomy" id="4113"/>
    <lineage>
        <taxon>Eukaryota</taxon>
        <taxon>Viridiplantae</taxon>
        <taxon>Streptophyta</taxon>
        <taxon>Embryophyta</taxon>
        <taxon>Tracheophyta</taxon>
        <taxon>Spermatophyta</taxon>
        <taxon>Magnoliopsida</taxon>
        <taxon>eudicotyledons</taxon>
        <taxon>Gunneridae</taxon>
        <taxon>Pentapetalae</taxon>
        <taxon>asterids</taxon>
        <taxon>lamiids</taxon>
        <taxon>Solanales</taxon>
        <taxon>Solanaceae</taxon>
        <taxon>Solanoideae</taxon>
        <taxon>Solaneae</taxon>
        <taxon>Solanum</taxon>
    </lineage>
</organism>
<name>A0ABQ7TTX3_SOLTU</name>